<proteinExistence type="inferred from homology"/>
<feature type="domain" description="Very-long-chain aldehyde decarbonylase CER1-like C-terminal" evidence="8">
    <location>
        <begin position="505"/>
        <end position="561"/>
    </location>
</feature>
<dbReference type="InterPro" id="IPR021940">
    <property type="entry name" value="CER1-like_C"/>
</dbReference>
<comment type="similarity">
    <text evidence="2">Belongs to the sterol desaturase family.</text>
</comment>
<keyword evidence="4 6" id="KW-1133">Transmembrane helix</keyword>
<dbReference type="InterPro" id="IPR050307">
    <property type="entry name" value="Sterol_Desaturase_Related"/>
</dbReference>
<evidence type="ECO:0000313" key="10">
    <source>
        <dbReference type="Proteomes" id="UP000836841"/>
    </source>
</evidence>
<evidence type="ECO:0000256" key="5">
    <source>
        <dbReference type="ARBA" id="ARBA00023136"/>
    </source>
</evidence>
<evidence type="ECO:0000313" key="9">
    <source>
        <dbReference type="EMBL" id="CAH2039421.1"/>
    </source>
</evidence>
<protein>
    <submittedName>
        <fullName evidence="9">Uncharacterized protein</fullName>
    </submittedName>
</protein>
<dbReference type="InterPro" id="IPR006694">
    <property type="entry name" value="Fatty_acid_hydroxylase"/>
</dbReference>
<keyword evidence="3 6" id="KW-0812">Transmembrane</keyword>
<organism evidence="9 10">
    <name type="scientific">Thlaspi arvense</name>
    <name type="common">Field penny-cress</name>
    <dbReference type="NCBI Taxonomy" id="13288"/>
    <lineage>
        <taxon>Eukaryota</taxon>
        <taxon>Viridiplantae</taxon>
        <taxon>Streptophyta</taxon>
        <taxon>Embryophyta</taxon>
        <taxon>Tracheophyta</taxon>
        <taxon>Spermatophyta</taxon>
        <taxon>Magnoliopsida</taxon>
        <taxon>eudicotyledons</taxon>
        <taxon>Gunneridae</taxon>
        <taxon>Pentapetalae</taxon>
        <taxon>rosids</taxon>
        <taxon>malvids</taxon>
        <taxon>Brassicales</taxon>
        <taxon>Brassicaceae</taxon>
        <taxon>Thlaspideae</taxon>
        <taxon>Thlaspi</taxon>
    </lineage>
</organism>
<evidence type="ECO:0000259" key="7">
    <source>
        <dbReference type="Pfam" id="PF04116"/>
    </source>
</evidence>
<dbReference type="GO" id="GO:0008610">
    <property type="term" value="P:lipid biosynthetic process"/>
    <property type="evidence" value="ECO:0007669"/>
    <property type="project" value="InterPro"/>
</dbReference>
<feature type="transmembrane region" description="Helical" evidence="6">
    <location>
        <begin position="127"/>
        <end position="145"/>
    </location>
</feature>
<dbReference type="Proteomes" id="UP000836841">
    <property type="component" value="Chromosome 1"/>
</dbReference>
<dbReference type="GO" id="GO:0016020">
    <property type="term" value="C:membrane"/>
    <property type="evidence" value="ECO:0007669"/>
    <property type="project" value="UniProtKB-SubCell"/>
</dbReference>
<evidence type="ECO:0000256" key="1">
    <source>
        <dbReference type="ARBA" id="ARBA00004141"/>
    </source>
</evidence>
<feature type="transmembrane region" description="Helical" evidence="6">
    <location>
        <begin position="182"/>
        <end position="212"/>
    </location>
</feature>
<evidence type="ECO:0000256" key="3">
    <source>
        <dbReference type="ARBA" id="ARBA00022692"/>
    </source>
</evidence>
<dbReference type="EMBL" id="OU466857">
    <property type="protein sequence ID" value="CAH2039421.1"/>
    <property type="molecule type" value="Genomic_DNA"/>
</dbReference>
<sequence>MATKPGILTDWPWTPLGSFKYIVIAPWAVHSTYKFVTDDPEKMDLGYFLVFPFLLLRILHNQVWISLSRYYTAKGKRRILDKGIDFNQVDRETNWDDQILFNGLLFYIGISLLPQAKQLPLWRTDGVLMAALIHTGPVEFLYYWLHKALHHHFLYSRYHSHHHSSIVTEPITSVIHPFAEHIAYFMLFAIPLLTTLLTKTASIASFSGYVIYIDFMNNMGHCNFELVPKRLFHIFPPLKFLCYTPSFHSLHHTQFRTNYSLFMPLYDYIYGTMDETSDTLYEKSLERGEDRVDVVHLTHLTTPESIYHLRIGLASFASYPFSYRWFMRLLWPFTSLSMLFTLFYAHLFVAERNSFEKLNLQSWIIPRYNLQYLLKWRKDAINNMIEKAVLEADKKGVKVLSLGLMNQGEELNMNGEVYIQKHPELKVRVVDGSRLAAAVVINSVPKSITSVVMTGNLTKVAYTIASALCQSGIQVSTLLPYEYEKLRSCVPQKYRDHLVHLTPAELSSNKNWLPRKAMSATRVAGILHALEGWEMHECGTSVLLSDLNQVWEACLSHGFQPLLLPQK</sequence>
<dbReference type="Pfam" id="PF04116">
    <property type="entry name" value="FA_hydroxylase"/>
    <property type="match status" value="1"/>
</dbReference>
<dbReference type="GO" id="GO:0016491">
    <property type="term" value="F:oxidoreductase activity"/>
    <property type="evidence" value="ECO:0007669"/>
    <property type="project" value="InterPro"/>
</dbReference>
<dbReference type="Pfam" id="PF12076">
    <property type="entry name" value="CER1-like_C"/>
    <property type="match status" value="2"/>
</dbReference>
<feature type="domain" description="Fatty acid hydroxylase" evidence="7">
    <location>
        <begin position="138"/>
        <end position="272"/>
    </location>
</feature>
<keyword evidence="10" id="KW-1185">Reference proteome</keyword>
<dbReference type="AlphaFoldDB" id="A0AAU9RF76"/>
<reference evidence="9 10" key="1">
    <citation type="submission" date="2022-03" db="EMBL/GenBank/DDBJ databases">
        <authorList>
            <person name="Nunn A."/>
            <person name="Chopra R."/>
            <person name="Nunn A."/>
            <person name="Contreras Garrido A."/>
        </authorList>
    </citation>
    <scope>NUCLEOTIDE SEQUENCE [LARGE SCALE GENOMIC DNA]</scope>
</reference>
<feature type="domain" description="Very-long-chain aldehyde decarbonylase CER1-like C-terminal" evidence="8">
    <location>
        <begin position="451"/>
        <end position="502"/>
    </location>
</feature>
<dbReference type="GO" id="GO:0005506">
    <property type="term" value="F:iron ion binding"/>
    <property type="evidence" value="ECO:0007669"/>
    <property type="project" value="InterPro"/>
</dbReference>
<feature type="transmembrane region" description="Helical" evidence="6">
    <location>
        <begin position="329"/>
        <end position="349"/>
    </location>
</feature>
<keyword evidence="5 6" id="KW-0472">Membrane</keyword>
<accession>A0AAU9RF76</accession>
<evidence type="ECO:0000256" key="4">
    <source>
        <dbReference type="ARBA" id="ARBA00022989"/>
    </source>
</evidence>
<feature type="transmembrane region" description="Helical" evidence="6">
    <location>
        <begin position="45"/>
        <end position="67"/>
    </location>
</feature>
<dbReference type="PANTHER" id="PTHR11863">
    <property type="entry name" value="STEROL DESATURASE"/>
    <property type="match status" value="1"/>
</dbReference>
<evidence type="ECO:0000256" key="2">
    <source>
        <dbReference type="ARBA" id="ARBA00009324"/>
    </source>
</evidence>
<evidence type="ECO:0000259" key="8">
    <source>
        <dbReference type="Pfam" id="PF12076"/>
    </source>
</evidence>
<name>A0AAU9RF76_THLAR</name>
<gene>
    <name evidence="9" type="ORF">TAV2_LOCUS1681</name>
</gene>
<comment type="subcellular location">
    <subcellularLocation>
        <location evidence="1">Membrane</location>
        <topology evidence="1">Multi-pass membrane protein</topology>
    </subcellularLocation>
</comment>
<evidence type="ECO:0000256" key="6">
    <source>
        <dbReference type="SAM" id="Phobius"/>
    </source>
</evidence>